<dbReference type="GO" id="GO:0003677">
    <property type="term" value="F:DNA binding"/>
    <property type="evidence" value="ECO:0007669"/>
    <property type="project" value="UniProtKB-KW"/>
</dbReference>
<dbReference type="PROSITE" id="PS50110">
    <property type="entry name" value="RESPONSE_REGULATORY"/>
    <property type="match status" value="1"/>
</dbReference>
<dbReference type="SMART" id="SM00862">
    <property type="entry name" value="Trans_reg_C"/>
    <property type="match status" value="1"/>
</dbReference>
<evidence type="ECO:0000259" key="7">
    <source>
        <dbReference type="PROSITE" id="PS51755"/>
    </source>
</evidence>
<evidence type="ECO:0000313" key="9">
    <source>
        <dbReference type="Proteomes" id="UP001549162"/>
    </source>
</evidence>
<dbReference type="InterPro" id="IPR001789">
    <property type="entry name" value="Sig_transdc_resp-reg_receiver"/>
</dbReference>
<dbReference type="InterPro" id="IPR039420">
    <property type="entry name" value="WalR-like"/>
</dbReference>
<dbReference type="SMART" id="SM00448">
    <property type="entry name" value="REC"/>
    <property type="match status" value="1"/>
</dbReference>
<gene>
    <name evidence="8" type="ORF">ABID14_000889</name>
</gene>
<protein>
    <submittedName>
        <fullName evidence="8">DNA-binding response OmpR family regulator</fullName>
    </submittedName>
</protein>
<proteinExistence type="predicted"/>
<dbReference type="Proteomes" id="UP001549162">
    <property type="component" value="Unassembled WGS sequence"/>
</dbReference>
<dbReference type="CDD" id="cd00383">
    <property type="entry name" value="trans_reg_C"/>
    <property type="match status" value="1"/>
</dbReference>
<evidence type="ECO:0000256" key="1">
    <source>
        <dbReference type="ARBA" id="ARBA00023015"/>
    </source>
</evidence>
<evidence type="ECO:0000256" key="4">
    <source>
        <dbReference type="PROSITE-ProRule" id="PRU00169"/>
    </source>
</evidence>
<feature type="DNA-binding region" description="OmpR/PhoB-type" evidence="5">
    <location>
        <begin position="130"/>
        <end position="227"/>
    </location>
</feature>
<dbReference type="PANTHER" id="PTHR48111:SF2">
    <property type="entry name" value="RESPONSE REGULATOR SAER"/>
    <property type="match status" value="1"/>
</dbReference>
<feature type="domain" description="Response regulatory" evidence="6">
    <location>
        <begin position="3"/>
        <end position="116"/>
    </location>
</feature>
<dbReference type="InterPro" id="IPR001867">
    <property type="entry name" value="OmpR/PhoB-type_DNA-bd"/>
</dbReference>
<dbReference type="SUPFAM" id="SSF52172">
    <property type="entry name" value="CheY-like"/>
    <property type="match status" value="1"/>
</dbReference>
<keyword evidence="3" id="KW-0804">Transcription</keyword>
<sequence>MEKILVVEDDKDINDLVVEILKKGGYESFGALNAREANLFLQIHDFDLILLDLMMPGMSGEDFLKELRKIKKLPVIVLSAKIAKESKINVLNIGADAFIEKPFDKDELLAIVGATIRRYKDFNDKKYVKSKILNFKDLNVDLDSMTVTAKKNLIKLTPIEYKILVSLMKNPNRIFTRENLYNEVWEDEYLYDSDTINAHISNLRSKIKKVTGDNYIETVWSIGYKLK</sequence>
<keyword evidence="9" id="KW-1185">Reference proteome</keyword>
<dbReference type="RefSeq" id="WP_354367542.1">
    <property type="nucleotide sequence ID" value="NZ_JBEPMA010000004.1"/>
</dbReference>
<evidence type="ECO:0000313" key="8">
    <source>
        <dbReference type="EMBL" id="MET3617260.1"/>
    </source>
</evidence>
<keyword evidence="4" id="KW-0597">Phosphoprotein</keyword>
<dbReference type="Pfam" id="PF00072">
    <property type="entry name" value="Response_reg"/>
    <property type="match status" value="1"/>
</dbReference>
<evidence type="ECO:0000256" key="2">
    <source>
        <dbReference type="ARBA" id="ARBA00023125"/>
    </source>
</evidence>
<reference evidence="8 9" key="1">
    <citation type="submission" date="2024-06" db="EMBL/GenBank/DDBJ databases">
        <title>Genomic Encyclopedia of Type Strains, Phase IV (KMG-IV): sequencing the most valuable type-strain genomes for metagenomic binning, comparative biology and taxonomic classification.</title>
        <authorList>
            <person name="Goeker M."/>
        </authorList>
    </citation>
    <scope>NUCLEOTIDE SEQUENCE [LARGE SCALE GENOMIC DNA]</scope>
    <source>
        <strain evidence="8 9">DSM 21460</strain>
    </source>
</reference>
<organism evidence="8 9">
    <name type="scientific">Peptoniphilus olsenii</name>
    <dbReference type="NCBI Taxonomy" id="411570"/>
    <lineage>
        <taxon>Bacteria</taxon>
        <taxon>Bacillati</taxon>
        <taxon>Bacillota</taxon>
        <taxon>Tissierellia</taxon>
        <taxon>Tissierellales</taxon>
        <taxon>Peptoniphilaceae</taxon>
        <taxon>Peptoniphilus</taxon>
    </lineage>
</organism>
<dbReference type="PANTHER" id="PTHR48111">
    <property type="entry name" value="REGULATOR OF RPOS"/>
    <property type="match status" value="1"/>
</dbReference>
<dbReference type="InterPro" id="IPR036388">
    <property type="entry name" value="WH-like_DNA-bd_sf"/>
</dbReference>
<evidence type="ECO:0000256" key="3">
    <source>
        <dbReference type="ARBA" id="ARBA00023163"/>
    </source>
</evidence>
<dbReference type="InterPro" id="IPR011006">
    <property type="entry name" value="CheY-like_superfamily"/>
</dbReference>
<dbReference type="Gene3D" id="3.40.50.2300">
    <property type="match status" value="1"/>
</dbReference>
<keyword evidence="2 5" id="KW-0238">DNA-binding</keyword>
<dbReference type="Pfam" id="PF00486">
    <property type="entry name" value="Trans_reg_C"/>
    <property type="match status" value="1"/>
</dbReference>
<dbReference type="EMBL" id="JBEPMA010000004">
    <property type="protein sequence ID" value="MET3617260.1"/>
    <property type="molecule type" value="Genomic_DNA"/>
</dbReference>
<dbReference type="PROSITE" id="PS51755">
    <property type="entry name" value="OMPR_PHOB"/>
    <property type="match status" value="1"/>
</dbReference>
<comment type="caution">
    <text evidence="8">The sequence shown here is derived from an EMBL/GenBank/DDBJ whole genome shotgun (WGS) entry which is preliminary data.</text>
</comment>
<name>A0ABV2J900_9FIRM</name>
<evidence type="ECO:0000259" key="6">
    <source>
        <dbReference type="PROSITE" id="PS50110"/>
    </source>
</evidence>
<keyword evidence="1" id="KW-0805">Transcription regulation</keyword>
<evidence type="ECO:0000256" key="5">
    <source>
        <dbReference type="PROSITE-ProRule" id="PRU01091"/>
    </source>
</evidence>
<dbReference type="Gene3D" id="1.10.10.10">
    <property type="entry name" value="Winged helix-like DNA-binding domain superfamily/Winged helix DNA-binding domain"/>
    <property type="match status" value="1"/>
</dbReference>
<accession>A0ABV2J900</accession>
<feature type="modified residue" description="4-aspartylphosphate" evidence="4">
    <location>
        <position position="52"/>
    </location>
</feature>
<feature type="domain" description="OmpR/PhoB-type" evidence="7">
    <location>
        <begin position="130"/>
        <end position="227"/>
    </location>
</feature>